<proteinExistence type="predicted"/>
<name>A0ABP9YX01_9FUNG</name>
<reference evidence="2 3" key="1">
    <citation type="submission" date="2024-04" db="EMBL/GenBank/DDBJ databases">
        <title>genome sequences of Mucor flavus KT1a and Helicostylum pulchrum KT1b strains isolated from the surface of a dry-aged beef.</title>
        <authorList>
            <person name="Toyotome T."/>
            <person name="Hosono M."/>
            <person name="Torimaru M."/>
            <person name="Fukuda K."/>
            <person name="Mikami N."/>
        </authorList>
    </citation>
    <scope>NUCLEOTIDE SEQUENCE [LARGE SCALE GENOMIC DNA]</scope>
    <source>
        <strain evidence="2 3">KT1a</strain>
    </source>
</reference>
<dbReference type="SUPFAM" id="SSF49870">
    <property type="entry name" value="Osmotin, thaumatin-like protein"/>
    <property type="match status" value="1"/>
</dbReference>
<feature type="chain" id="PRO_5047006069" description="Thaumatin-like protein" evidence="1">
    <location>
        <begin position="18"/>
        <end position="237"/>
    </location>
</feature>
<evidence type="ECO:0000256" key="1">
    <source>
        <dbReference type="SAM" id="SignalP"/>
    </source>
</evidence>
<dbReference type="Gene3D" id="2.60.110.10">
    <property type="entry name" value="Thaumatin"/>
    <property type="match status" value="1"/>
</dbReference>
<dbReference type="InterPro" id="IPR001938">
    <property type="entry name" value="Thaumatin"/>
</dbReference>
<dbReference type="PANTHER" id="PTHR31013">
    <property type="entry name" value="THAUMATIN FAMILY PROTEIN-RELATED"/>
    <property type="match status" value="1"/>
</dbReference>
<comment type="caution">
    <text evidence="2">The sequence shown here is derived from an EMBL/GenBank/DDBJ whole genome shotgun (WGS) entry which is preliminary data.</text>
</comment>
<evidence type="ECO:0008006" key="4">
    <source>
        <dbReference type="Google" id="ProtNLM"/>
    </source>
</evidence>
<dbReference type="PROSITE" id="PS51367">
    <property type="entry name" value="THAUMATIN_2"/>
    <property type="match status" value="1"/>
</dbReference>
<feature type="signal peptide" evidence="1">
    <location>
        <begin position="1"/>
        <end position="17"/>
    </location>
</feature>
<dbReference type="Pfam" id="PF00314">
    <property type="entry name" value="Thaumatin"/>
    <property type="match status" value="1"/>
</dbReference>
<keyword evidence="3" id="KW-1185">Reference proteome</keyword>
<accession>A0ABP9YX01</accession>
<gene>
    <name evidence="2" type="ORF">MFLAVUS_004829</name>
</gene>
<dbReference type="Proteomes" id="UP001473302">
    <property type="component" value="Unassembled WGS sequence"/>
</dbReference>
<dbReference type="PIRSF" id="PIRSF002703">
    <property type="entry name" value="Thaumatin"/>
    <property type="match status" value="1"/>
</dbReference>
<dbReference type="InterPro" id="IPR037176">
    <property type="entry name" value="Osmotin/thaumatin-like_sf"/>
</dbReference>
<evidence type="ECO:0000313" key="2">
    <source>
        <dbReference type="EMBL" id="GAA5811394.1"/>
    </source>
</evidence>
<organism evidence="2 3">
    <name type="scientific">Mucor flavus</name>
    <dbReference type="NCBI Taxonomy" id="439312"/>
    <lineage>
        <taxon>Eukaryota</taxon>
        <taxon>Fungi</taxon>
        <taxon>Fungi incertae sedis</taxon>
        <taxon>Mucoromycota</taxon>
        <taxon>Mucoromycotina</taxon>
        <taxon>Mucoromycetes</taxon>
        <taxon>Mucorales</taxon>
        <taxon>Mucorineae</taxon>
        <taxon>Mucoraceae</taxon>
        <taxon>Mucor</taxon>
    </lineage>
</organism>
<protein>
    <recommendedName>
        <fullName evidence="4">Thaumatin-like protein</fullName>
    </recommendedName>
</protein>
<dbReference type="PANTHER" id="PTHR31013:SF2">
    <property type="entry name" value="THAUMATIN-LIKE PROTEIN"/>
    <property type="match status" value="1"/>
</dbReference>
<evidence type="ECO:0000313" key="3">
    <source>
        <dbReference type="Proteomes" id="UP001473302"/>
    </source>
</evidence>
<dbReference type="EMBL" id="BAABUK010000009">
    <property type="protein sequence ID" value="GAA5811394.1"/>
    <property type="molecule type" value="Genomic_DNA"/>
</dbReference>
<keyword evidence="1" id="KW-0732">Signal</keyword>
<sequence length="237" mass="26594">MLLTTLYLVYFLGLTFALPSIQPDTRDSTTLVKIINKCKKPIQLYQLGNQQSQSSVVTVNVGGTQSYRFDGPWSGRFWARHEECWKSSMCQNASTAIPASLVEFTFLSADGNDFYDISFVDGYNLPVSIEPEKSSKADNSKGDYWCQKPVCRNVPTCPPELQVWVGGVYSACQSACSKFRNQEYCCAGLFDTPEKCGINKHAQSVKDECPDAYSFAYDDEKSLYQCRAPVYTVTWCP</sequence>
<dbReference type="SMART" id="SM00205">
    <property type="entry name" value="THN"/>
    <property type="match status" value="1"/>
</dbReference>